<accession>A0ABD2YN47</accession>
<organism evidence="2 3">
    <name type="scientific">Cinchona calisaya</name>
    <dbReference type="NCBI Taxonomy" id="153742"/>
    <lineage>
        <taxon>Eukaryota</taxon>
        <taxon>Viridiplantae</taxon>
        <taxon>Streptophyta</taxon>
        <taxon>Embryophyta</taxon>
        <taxon>Tracheophyta</taxon>
        <taxon>Spermatophyta</taxon>
        <taxon>Magnoliopsida</taxon>
        <taxon>eudicotyledons</taxon>
        <taxon>Gunneridae</taxon>
        <taxon>Pentapetalae</taxon>
        <taxon>asterids</taxon>
        <taxon>lamiids</taxon>
        <taxon>Gentianales</taxon>
        <taxon>Rubiaceae</taxon>
        <taxon>Cinchonoideae</taxon>
        <taxon>Cinchoneae</taxon>
        <taxon>Cinchona</taxon>
    </lineage>
</organism>
<comment type="caution">
    <text evidence="2">The sequence shown here is derived from an EMBL/GenBank/DDBJ whole genome shotgun (WGS) entry which is preliminary data.</text>
</comment>
<dbReference type="EMBL" id="JBJUIK010000013">
    <property type="protein sequence ID" value="KAL3507712.1"/>
    <property type="molecule type" value="Genomic_DNA"/>
</dbReference>
<protein>
    <submittedName>
        <fullName evidence="2">Uncharacterized protein</fullName>
    </submittedName>
</protein>
<keyword evidence="3" id="KW-1185">Reference proteome</keyword>
<name>A0ABD2YN47_9GENT</name>
<feature type="signal peptide" evidence="1">
    <location>
        <begin position="1"/>
        <end position="19"/>
    </location>
</feature>
<dbReference type="AlphaFoldDB" id="A0ABD2YN47"/>
<dbReference type="Proteomes" id="UP001630127">
    <property type="component" value="Unassembled WGS sequence"/>
</dbReference>
<proteinExistence type="predicted"/>
<evidence type="ECO:0000256" key="1">
    <source>
        <dbReference type="SAM" id="SignalP"/>
    </source>
</evidence>
<evidence type="ECO:0000313" key="2">
    <source>
        <dbReference type="EMBL" id="KAL3507712.1"/>
    </source>
</evidence>
<evidence type="ECO:0000313" key="3">
    <source>
        <dbReference type="Proteomes" id="UP001630127"/>
    </source>
</evidence>
<reference evidence="2 3" key="1">
    <citation type="submission" date="2024-11" db="EMBL/GenBank/DDBJ databases">
        <title>A near-complete genome assembly of Cinchona calisaya.</title>
        <authorList>
            <person name="Lian D.C."/>
            <person name="Zhao X.W."/>
            <person name="Wei L."/>
        </authorList>
    </citation>
    <scope>NUCLEOTIDE SEQUENCE [LARGE SCALE GENOMIC DNA]</scope>
    <source>
        <tissue evidence="2">Nenye</tissue>
    </source>
</reference>
<feature type="chain" id="PRO_5044748077" evidence="1">
    <location>
        <begin position="20"/>
        <end position="211"/>
    </location>
</feature>
<keyword evidence="1" id="KW-0732">Signal</keyword>
<gene>
    <name evidence="2" type="ORF">ACH5RR_033094</name>
</gene>
<sequence length="211" mass="23811">MIIKGLLLLSSWLISKLNDKIPCHNMFAVLRNSWLDKWDETLKRDKQQKKPQAIVLNYRNRGKASISDCQDSSAIETGSIKERIVEKLKKFGFLDKSPFGDNNVAGSDGKVRFLWEKEEVSSLVTTIHNSTNPSKCNPCYNVHVLESVSCSKGENRNIESLPKVLCEDDVNKLLDDVGPRLLPYGVRSTVRIKEGIALHRLAKTLPRILHG</sequence>